<name>A4B964_9GAMM</name>
<organism evidence="1 2">
    <name type="scientific">Reinekea blandensis MED297</name>
    <dbReference type="NCBI Taxonomy" id="314283"/>
    <lineage>
        <taxon>Bacteria</taxon>
        <taxon>Pseudomonadati</taxon>
        <taxon>Pseudomonadota</taxon>
        <taxon>Gammaproteobacteria</taxon>
        <taxon>Oceanospirillales</taxon>
        <taxon>Saccharospirillaceae</taxon>
        <taxon>Reinekea</taxon>
    </lineage>
</organism>
<dbReference type="AlphaFoldDB" id="A4B964"/>
<dbReference type="Gene3D" id="3.40.50.1000">
    <property type="entry name" value="HAD superfamily/HAD-like"/>
    <property type="match status" value="1"/>
</dbReference>
<gene>
    <name evidence="1" type="ORF">MED297_19797</name>
</gene>
<dbReference type="NCBIfam" id="TIGR01686">
    <property type="entry name" value="FkbH"/>
    <property type="match status" value="1"/>
</dbReference>
<dbReference type="InterPro" id="IPR010037">
    <property type="entry name" value="FkbH_domain"/>
</dbReference>
<reference evidence="1 2" key="1">
    <citation type="submission" date="2006-02" db="EMBL/GenBank/DDBJ databases">
        <authorList>
            <person name="Pinhassi J."/>
            <person name="Pedros-Alio C."/>
            <person name="Ferriera S."/>
            <person name="Johnson J."/>
            <person name="Kravitz S."/>
            <person name="Halpern A."/>
            <person name="Remington K."/>
            <person name="Beeson K."/>
            <person name="Tran B."/>
            <person name="Rogers Y.-H."/>
            <person name="Friedman R."/>
            <person name="Venter J.C."/>
        </authorList>
    </citation>
    <scope>NUCLEOTIDE SEQUENCE [LARGE SCALE GENOMIC DNA]</scope>
    <source>
        <strain evidence="1 2">MED297</strain>
    </source>
</reference>
<dbReference type="InterPro" id="IPR023214">
    <property type="entry name" value="HAD_sf"/>
</dbReference>
<keyword evidence="2" id="KW-1185">Reference proteome</keyword>
<dbReference type="InterPro" id="IPR036412">
    <property type="entry name" value="HAD-like_sf"/>
</dbReference>
<protein>
    <submittedName>
        <fullName evidence="1">Uncharacterized protein</fullName>
    </submittedName>
</protein>
<accession>A4B964</accession>
<proteinExistence type="predicted"/>
<comment type="caution">
    <text evidence="1">The sequence shown here is derived from an EMBL/GenBank/DDBJ whole genome shotgun (WGS) entry which is preliminary data.</text>
</comment>
<evidence type="ECO:0000313" key="2">
    <source>
        <dbReference type="Proteomes" id="UP000005953"/>
    </source>
</evidence>
<dbReference type="STRING" id="314283.MED297_19797"/>
<dbReference type="Proteomes" id="UP000005953">
    <property type="component" value="Unassembled WGS sequence"/>
</dbReference>
<dbReference type="InterPro" id="IPR010033">
    <property type="entry name" value="HAD_SF_ppase_IIIC"/>
</dbReference>
<dbReference type="SUPFAM" id="SSF56784">
    <property type="entry name" value="HAD-like"/>
    <property type="match status" value="1"/>
</dbReference>
<evidence type="ECO:0000313" key="1">
    <source>
        <dbReference type="EMBL" id="EAR11165.1"/>
    </source>
</evidence>
<dbReference type="NCBIfam" id="TIGR01681">
    <property type="entry name" value="HAD-SF-IIIC"/>
    <property type="match status" value="1"/>
</dbReference>
<dbReference type="HOGENOM" id="CLU_018095_1_0_6"/>
<dbReference type="EMBL" id="AAOE01000001">
    <property type="protein sequence ID" value="EAR11165.1"/>
    <property type="molecule type" value="Genomic_DNA"/>
</dbReference>
<sequence length="531" mass="59011">MKETADTTSVLIASSFQSEAWNLYIQAFYARQGVRAQVSHLPFGSLQQHARSTGLSDNKTLLLLAPWDFFPKWDWRMGYDQGLDSLDSILSTVEDNAAAILSCHPEGLLYVDAPVRPLFSQPEDELPIHAAIHQALNSAKCPKALCSAADIDLYLQTGQLLNGHQIGDAIDHYIRADDEFRLAGKKLIVTDLDNTLWAGVIGEDGPEGIAYQNHDRGYPHYLYQSLLKQLKASGALIAAVSKNDPDLAELPFVQGGMSLNKTDMVTITASYEAKSAQILALSEQLDLPTSSFVFVDDNPVELEEVRQALPDVEILHFKANAADLSRLLQCLLKHFPRSIHTQEDSDRTRLYQTRLKGQIHRPAQGSDLTKYLKSLNMTLKISERGSDDYQRALQLINKTNQFNLNGLRLTEDQLRSELASGAQLWTAELTDQHGSHGEVISCLIKGSRISHLVMSCRVLNRDAEYAFIHAIKTRQSDQSLNFDFQATERNTPMQKFIGAITDNGVLSVDNSVQEKLNKASSLFTVAFSHGS</sequence>